<proteinExistence type="predicted"/>
<evidence type="ECO:0000313" key="2">
    <source>
        <dbReference type="EMBL" id="GEK54691.1"/>
    </source>
</evidence>
<dbReference type="AlphaFoldDB" id="A0A510XVM9"/>
<dbReference type="Proteomes" id="UP000321419">
    <property type="component" value="Unassembled WGS sequence"/>
</dbReference>
<reference evidence="2 3" key="1">
    <citation type="submission" date="2019-07" db="EMBL/GenBank/DDBJ databases">
        <title>Whole genome shotgun sequence of Pseudoalteromonas espejiana NBRC 102222.</title>
        <authorList>
            <person name="Hosoyama A."/>
            <person name="Uohara A."/>
            <person name="Ohji S."/>
            <person name="Ichikawa N."/>
        </authorList>
    </citation>
    <scope>NUCLEOTIDE SEQUENCE [LARGE SCALE GENOMIC DNA]</scope>
    <source>
        <strain evidence="2 3">NBRC 102222</strain>
    </source>
</reference>
<keyword evidence="3" id="KW-1185">Reference proteome</keyword>
<dbReference type="EMBL" id="BJUM01000012">
    <property type="protein sequence ID" value="GEK54691.1"/>
    <property type="molecule type" value="Genomic_DNA"/>
</dbReference>
<gene>
    <name evidence="2" type="ORF">PES01_15360</name>
</gene>
<feature type="transmembrane region" description="Helical" evidence="1">
    <location>
        <begin position="20"/>
        <end position="43"/>
    </location>
</feature>
<evidence type="ECO:0000256" key="1">
    <source>
        <dbReference type="SAM" id="Phobius"/>
    </source>
</evidence>
<keyword evidence="1" id="KW-0472">Membrane</keyword>
<organism evidence="2 3">
    <name type="scientific">Pseudoalteromonas espejiana</name>
    <dbReference type="NCBI Taxonomy" id="28107"/>
    <lineage>
        <taxon>Bacteria</taxon>
        <taxon>Pseudomonadati</taxon>
        <taxon>Pseudomonadota</taxon>
        <taxon>Gammaproteobacteria</taxon>
        <taxon>Alteromonadales</taxon>
        <taxon>Pseudoalteromonadaceae</taxon>
        <taxon>Pseudoalteromonas</taxon>
    </lineage>
</organism>
<keyword evidence="1" id="KW-0812">Transmembrane</keyword>
<evidence type="ECO:0000313" key="3">
    <source>
        <dbReference type="Proteomes" id="UP000321419"/>
    </source>
</evidence>
<accession>A0A510XVM9</accession>
<name>A0A510XVM9_9GAMM</name>
<comment type="caution">
    <text evidence="2">The sequence shown here is derived from an EMBL/GenBank/DDBJ whole genome shotgun (WGS) entry which is preliminary data.</text>
</comment>
<protein>
    <submittedName>
        <fullName evidence="2">Uncharacterized protein</fullName>
    </submittedName>
</protein>
<keyword evidence="1" id="KW-1133">Transmembrane helix</keyword>
<sequence>MSVTMRTSSWQQHAWQLAQVTGSGAEEIVLLGITVLGIVTYFFE</sequence>